<dbReference type="RefSeq" id="WP_200269803.1">
    <property type="nucleotide sequence ID" value="NZ_JAENHN010000037.1"/>
</dbReference>
<comment type="caution">
    <text evidence="1">The sequence shown here is derived from an EMBL/GenBank/DDBJ whole genome shotgun (WGS) entry which is preliminary data.</text>
</comment>
<reference evidence="2" key="1">
    <citation type="submission" date="2021-01" db="EMBL/GenBank/DDBJ databases">
        <title>Genome public.</title>
        <authorList>
            <person name="Liu C."/>
            <person name="Sun Q."/>
        </authorList>
    </citation>
    <scope>NUCLEOTIDE SEQUENCE [LARGE SCALE GENOMIC DNA]</scope>
    <source>
        <strain evidence="2">YIM B02505</strain>
    </source>
</reference>
<accession>A0ABS1EQC4</accession>
<dbReference type="EMBL" id="JAENHN010000037">
    <property type="protein sequence ID" value="MBK1811529.1"/>
    <property type="molecule type" value="Genomic_DNA"/>
</dbReference>
<evidence type="ECO:0000313" key="1">
    <source>
        <dbReference type="EMBL" id="MBK1811529.1"/>
    </source>
</evidence>
<organism evidence="1 2">
    <name type="scientific">Clostridium yunnanense</name>
    <dbReference type="NCBI Taxonomy" id="2800325"/>
    <lineage>
        <taxon>Bacteria</taxon>
        <taxon>Bacillati</taxon>
        <taxon>Bacillota</taxon>
        <taxon>Clostridia</taxon>
        <taxon>Eubacteriales</taxon>
        <taxon>Clostridiaceae</taxon>
        <taxon>Clostridium</taxon>
    </lineage>
</organism>
<sequence length="115" mass="13427">MAKVINLKSRNHLGGNDYKENDELASKKGKYIGALPLKVATELRELQDILIIEQIKINQLVDEFEEHFAQYIHEINAILGKNNHVIKSYNYETENLLIGEDGHMWIVKNSYFERR</sequence>
<dbReference type="Proteomes" id="UP000596739">
    <property type="component" value="Unassembled WGS sequence"/>
</dbReference>
<proteinExistence type="predicted"/>
<protein>
    <submittedName>
        <fullName evidence="1">Uncharacterized protein</fullName>
    </submittedName>
</protein>
<evidence type="ECO:0000313" key="2">
    <source>
        <dbReference type="Proteomes" id="UP000596739"/>
    </source>
</evidence>
<name>A0ABS1EQC4_9CLOT</name>
<gene>
    <name evidence="1" type="ORF">JHL18_12945</name>
</gene>
<keyword evidence="2" id="KW-1185">Reference proteome</keyword>